<evidence type="ECO:0000313" key="8">
    <source>
        <dbReference type="EMBL" id="MEH2553815.1"/>
    </source>
</evidence>
<feature type="domain" description="Outer membrane protein beta-barrel" evidence="7">
    <location>
        <begin position="33"/>
        <end position="296"/>
    </location>
</feature>
<dbReference type="InterPro" id="IPR011250">
    <property type="entry name" value="OMP/PagP_B-barrel"/>
</dbReference>
<name>A0ABU8B5K3_9BRAD</name>
<dbReference type="EMBL" id="JAZHRV010000001">
    <property type="protein sequence ID" value="MEH2553815.1"/>
    <property type="molecule type" value="Genomic_DNA"/>
</dbReference>
<dbReference type="SUPFAM" id="SSF56925">
    <property type="entry name" value="OMPA-like"/>
    <property type="match status" value="1"/>
</dbReference>
<evidence type="ECO:0000256" key="4">
    <source>
        <dbReference type="ARBA" id="ARBA00023237"/>
    </source>
</evidence>
<keyword evidence="4" id="KW-0998">Cell outer membrane</keyword>
<dbReference type="PANTHER" id="PTHR34001:SF3">
    <property type="entry name" value="BLL7405 PROTEIN"/>
    <property type="match status" value="1"/>
</dbReference>
<dbReference type="InterPro" id="IPR027385">
    <property type="entry name" value="Beta-barrel_OMP"/>
</dbReference>
<evidence type="ECO:0000256" key="1">
    <source>
        <dbReference type="ARBA" id="ARBA00004442"/>
    </source>
</evidence>
<comment type="similarity">
    <text evidence="5">Belongs to the Omp25/RopB family.</text>
</comment>
<evidence type="ECO:0000256" key="6">
    <source>
        <dbReference type="SAM" id="SignalP"/>
    </source>
</evidence>
<reference evidence="8 9" key="1">
    <citation type="submission" date="2024-02" db="EMBL/GenBank/DDBJ databases">
        <title>Adaptive strategies in a cosmopolitan and abundant soil bacterium.</title>
        <authorList>
            <person name="Carini P."/>
        </authorList>
    </citation>
    <scope>NUCLEOTIDE SEQUENCE [LARGE SCALE GENOMIC DNA]</scope>
    <source>
        <strain evidence="8 9">AZCC 1608</strain>
    </source>
</reference>
<evidence type="ECO:0000259" key="7">
    <source>
        <dbReference type="Pfam" id="PF13505"/>
    </source>
</evidence>
<dbReference type="Gene3D" id="2.40.160.20">
    <property type="match status" value="1"/>
</dbReference>
<accession>A0ABU8B5K3</accession>
<gene>
    <name evidence="8" type="ORF">V1286_001344</name>
</gene>
<feature type="chain" id="PRO_5047377636" evidence="6">
    <location>
        <begin position="21"/>
        <end position="297"/>
    </location>
</feature>
<feature type="signal peptide" evidence="6">
    <location>
        <begin position="1"/>
        <end position="20"/>
    </location>
</feature>
<dbReference type="Proteomes" id="UP001364224">
    <property type="component" value="Unassembled WGS sequence"/>
</dbReference>
<dbReference type="InterPro" id="IPR051692">
    <property type="entry name" value="OMP-like"/>
</dbReference>
<dbReference type="RefSeq" id="WP_334478381.1">
    <property type="nucleotide sequence ID" value="NZ_JAZHRV010000001.1"/>
</dbReference>
<keyword evidence="2 6" id="KW-0732">Signal</keyword>
<dbReference type="Pfam" id="PF13505">
    <property type="entry name" value="OMP_b-brl"/>
    <property type="match status" value="1"/>
</dbReference>
<proteinExistence type="inferred from homology"/>
<keyword evidence="9" id="KW-1185">Reference proteome</keyword>
<keyword evidence="3" id="KW-0472">Membrane</keyword>
<protein>
    <submittedName>
        <fullName evidence="8">Outer membrane immunogenic protein</fullName>
    </submittedName>
</protein>
<evidence type="ECO:0000256" key="2">
    <source>
        <dbReference type="ARBA" id="ARBA00022729"/>
    </source>
</evidence>
<comment type="subcellular location">
    <subcellularLocation>
        <location evidence="1">Cell outer membrane</location>
    </subcellularLocation>
</comment>
<sequence>MKRILGGMVVAVALSGSSFAADLGARTYAKAPAMMAPAANWSGWYAGVNAGWVGGANEVSTSGAVSPANTADLPNAAAMAAGATSSSRGSNSFIGGGQFGYNYQFSPLFVAGFEADIQGISRSRRSSSSSVFPGGPGVPPGTGFATNIANTSDPAYLGTFRARLGVTVNPNILLYATGGLAYGETKSDTAIAQSGINATNPNQPPFTITPASGAFSGMRVGYAVGAGGEWMFAPNWSAKLEYLYYDLGSATYSTGSLVSSSFGPTAFPGFGIGAVDTSTKVRFDDHIVRVGVNYHFN</sequence>
<evidence type="ECO:0000256" key="3">
    <source>
        <dbReference type="ARBA" id="ARBA00023136"/>
    </source>
</evidence>
<comment type="caution">
    <text evidence="8">The sequence shown here is derived from an EMBL/GenBank/DDBJ whole genome shotgun (WGS) entry which is preliminary data.</text>
</comment>
<dbReference type="PANTHER" id="PTHR34001">
    <property type="entry name" value="BLL7405 PROTEIN"/>
    <property type="match status" value="1"/>
</dbReference>
<organism evidence="8 9">
    <name type="scientific">Bradyrhizobium algeriense</name>
    <dbReference type="NCBI Taxonomy" id="634784"/>
    <lineage>
        <taxon>Bacteria</taxon>
        <taxon>Pseudomonadati</taxon>
        <taxon>Pseudomonadota</taxon>
        <taxon>Alphaproteobacteria</taxon>
        <taxon>Hyphomicrobiales</taxon>
        <taxon>Nitrobacteraceae</taxon>
        <taxon>Bradyrhizobium</taxon>
    </lineage>
</organism>
<evidence type="ECO:0000313" key="9">
    <source>
        <dbReference type="Proteomes" id="UP001364224"/>
    </source>
</evidence>
<evidence type="ECO:0000256" key="5">
    <source>
        <dbReference type="ARBA" id="ARBA00038306"/>
    </source>
</evidence>